<organism evidence="1 2">
    <name type="scientific">Siccirubricoccus deserti</name>
    <dbReference type="NCBI Taxonomy" id="2013562"/>
    <lineage>
        <taxon>Bacteria</taxon>
        <taxon>Pseudomonadati</taxon>
        <taxon>Pseudomonadota</taxon>
        <taxon>Alphaproteobacteria</taxon>
        <taxon>Acetobacterales</taxon>
        <taxon>Roseomonadaceae</taxon>
        <taxon>Siccirubricoccus</taxon>
    </lineage>
</organism>
<comment type="caution">
    <text evidence="1">The sequence shown here is derived from an EMBL/GenBank/DDBJ whole genome shotgun (WGS) entry which is preliminary data.</text>
</comment>
<accession>A0A9X0R555</accession>
<keyword evidence="2" id="KW-1185">Reference proteome</keyword>
<evidence type="ECO:0000313" key="1">
    <source>
        <dbReference type="EMBL" id="MBC4018652.1"/>
    </source>
</evidence>
<dbReference type="EMBL" id="JACOMF010000068">
    <property type="protein sequence ID" value="MBC4018652.1"/>
    <property type="molecule type" value="Genomic_DNA"/>
</dbReference>
<gene>
    <name evidence="1" type="ORF">H7965_25650</name>
</gene>
<dbReference type="Proteomes" id="UP000600101">
    <property type="component" value="Unassembled WGS sequence"/>
</dbReference>
<proteinExistence type="predicted"/>
<protein>
    <submittedName>
        <fullName evidence="1">Uncharacterized protein</fullName>
    </submittedName>
</protein>
<dbReference type="RefSeq" id="WP_186773397.1">
    <property type="nucleotide sequence ID" value="NZ_JACOMF010000068.1"/>
</dbReference>
<reference evidence="1" key="1">
    <citation type="submission" date="2020-08" db="EMBL/GenBank/DDBJ databases">
        <authorList>
            <person name="Hu Y."/>
            <person name="Nguyen S.V."/>
            <person name="Li F."/>
            <person name="Fanning S."/>
        </authorList>
    </citation>
    <scope>NUCLEOTIDE SEQUENCE</scope>
    <source>
        <strain evidence="1">SYSU D8009</strain>
    </source>
</reference>
<name>A0A9X0R555_9PROT</name>
<evidence type="ECO:0000313" key="2">
    <source>
        <dbReference type="Proteomes" id="UP000600101"/>
    </source>
</evidence>
<dbReference type="AlphaFoldDB" id="A0A9X0R555"/>
<sequence length="296" mass="33643">MRDRLVLHPRRWYAFQTIPGERPDSAFRPCTPAFITEVTPLKSGKGVLRLGFVAALCPVAAERRTLDLRVVLHRADYLIGTFLDAGGCERTAIFREVDLPWLAHYATEFWSRFPPSSLEHEGIGFAIETWDAQTYLNEAFGPDENHVLNGTTAASFGVKLHKMPKATAVIRLDRSFSEFDSYLIRRGVTPRQMEDRWFIYFESGRLLMRRSWTGLLIYEVVLEERGASLWARDARANRNPKQYGGTDDEDDKRMILNLIDELLLGLPARVPVQEGLLSPDWQAIAARSTASKAAFQ</sequence>